<evidence type="ECO:0000313" key="1">
    <source>
        <dbReference type="EMBL" id="OAX85120.1"/>
    </source>
</evidence>
<name>A0A1B7P7W1_9EURO</name>
<dbReference type="OrthoDB" id="195678at2759"/>
<dbReference type="SUPFAM" id="SSF75005">
    <property type="entry name" value="Arabinanase/levansucrase/invertase"/>
    <property type="match status" value="1"/>
</dbReference>
<keyword evidence="2" id="KW-1185">Reference proteome</keyword>
<evidence type="ECO:0000313" key="2">
    <source>
        <dbReference type="Proteomes" id="UP000091918"/>
    </source>
</evidence>
<organism evidence="1 2">
    <name type="scientific">Emergomyces africanus</name>
    <dbReference type="NCBI Taxonomy" id="1955775"/>
    <lineage>
        <taxon>Eukaryota</taxon>
        <taxon>Fungi</taxon>
        <taxon>Dikarya</taxon>
        <taxon>Ascomycota</taxon>
        <taxon>Pezizomycotina</taxon>
        <taxon>Eurotiomycetes</taxon>
        <taxon>Eurotiomycetidae</taxon>
        <taxon>Onygenales</taxon>
        <taxon>Ajellomycetaceae</taxon>
        <taxon>Emergomyces</taxon>
    </lineage>
</organism>
<dbReference type="Proteomes" id="UP000091918">
    <property type="component" value="Unassembled WGS sequence"/>
</dbReference>
<dbReference type="InterPro" id="IPR023296">
    <property type="entry name" value="Glyco_hydro_beta-prop_sf"/>
</dbReference>
<proteinExistence type="predicted"/>
<dbReference type="AlphaFoldDB" id="A0A1B7P7W1"/>
<reference evidence="1 2" key="1">
    <citation type="submission" date="2015-07" db="EMBL/GenBank/DDBJ databases">
        <title>Emmonsia species relationships and genome sequence.</title>
        <authorList>
            <person name="Cuomo C.A."/>
            <person name="Schwartz I.S."/>
            <person name="Kenyon C."/>
            <person name="de Hoog G.S."/>
            <person name="Govender N.P."/>
            <person name="Botha A."/>
            <person name="Moreno L."/>
            <person name="de Vries M."/>
            <person name="Munoz J.F."/>
            <person name="Stielow J.B."/>
        </authorList>
    </citation>
    <scope>NUCLEOTIDE SEQUENCE [LARGE SCALE GENOMIC DNA]</scope>
    <source>
        <strain evidence="1 2">CBS 136260</strain>
    </source>
</reference>
<protein>
    <submittedName>
        <fullName evidence="1">Uncharacterized protein</fullName>
    </submittedName>
</protein>
<comment type="caution">
    <text evidence="1">The sequence shown here is derived from an EMBL/GenBank/DDBJ whole genome shotgun (WGS) entry which is preliminary data.</text>
</comment>
<sequence length="98" mass="10535">MLRQDRAREHAMSGTLPLFRELLMGNTSASDLSGSWTDLESVVPGGSSINLPDHVQKVGDVYHVYYSVSRLGAQLSAIGLATPEDRNPEPGQIMGPLA</sequence>
<accession>A0A1B7P7W1</accession>
<dbReference type="EMBL" id="LGUA01000026">
    <property type="protein sequence ID" value="OAX85120.1"/>
    <property type="molecule type" value="Genomic_DNA"/>
</dbReference>
<gene>
    <name evidence="1" type="ORF">ACJ72_00492</name>
</gene>